<dbReference type="Proteomes" id="UP001266305">
    <property type="component" value="Unassembled WGS sequence"/>
</dbReference>
<sequence length="59" mass="6112">PFRHRGPPPAARALSPPALLSPPAPRPTPGGRPAGPGGATRQPCLRGRVEARTDWQEAG</sequence>
<feature type="region of interest" description="Disordered" evidence="1">
    <location>
        <begin position="1"/>
        <end position="59"/>
    </location>
</feature>
<organism evidence="2 3">
    <name type="scientific">Saguinus oedipus</name>
    <name type="common">Cotton-top tamarin</name>
    <name type="synonym">Oedipomidas oedipus</name>
    <dbReference type="NCBI Taxonomy" id="9490"/>
    <lineage>
        <taxon>Eukaryota</taxon>
        <taxon>Metazoa</taxon>
        <taxon>Chordata</taxon>
        <taxon>Craniata</taxon>
        <taxon>Vertebrata</taxon>
        <taxon>Euteleostomi</taxon>
        <taxon>Mammalia</taxon>
        <taxon>Eutheria</taxon>
        <taxon>Euarchontoglires</taxon>
        <taxon>Primates</taxon>
        <taxon>Haplorrhini</taxon>
        <taxon>Platyrrhini</taxon>
        <taxon>Cebidae</taxon>
        <taxon>Callitrichinae</taxon>
        <taxon>Saguinus</taxon>
    </lineage>
</organism>
<dbReference type="EMBL" id="JASSZA010000007">
    <property type="protein sequence ID" value="KAK2107403.1"/>
    <property type="molecule type" value="Genomic_DNA"/>
</dbReference>
<comment type="caution">
    <text evidence="2">The sequence shown here is derived from an EMBL/GenBank/DDBJ whole genome shotgun (WGS) entry which is preliminary data.</text>
</comment>
<feature type="non-terminal residue" evidence="2">
    <location>
        <position position="1"/>
    </location>
</feature>
<reference evidence="2 3" key="1">
    <citation type="submission" date="2023-05" db="EMBL/GenBank/DDBJ databases">
        <title>B98-5 Cell Line De Novo Hybrid Assembly: An Optical Mapping Approach.</title>
        <authorList>
            <person name="Kananen K."/>
            <person name="Auerbach J.A."/>
            <person name="Kautto E."/>
            <person name="Blachly J.S."/>
        </authorList>
    </citation>
    <scope>NUCLEOTIDE SEQUENCE [LARGE SCALE GENOMIC DNA]</scope>
    <source>
        <strain evidence="2">B95-8</strain>
        <tissue evidence="2">Cell line</tissue>
    </source>
</reference>
<evidence type="ECO:0000256" key="1">
    <source>
        <dbReference type="SAM" id="MobiDB-lite"/>
    </source>
</evidence>
<feature type="compositionally biased region" description="Basic and acidic residues" evidence="1">
    <location>
        <begin position="47"/>
        <end position="59"/>
    </location>
</feature>
<keyword evidence="3" id="KW-1185">Reference proteome</keyword>
<feature type="non-terminal residue" evidence="2">
    <location>
        <position position="59"/>
    </location>
</feature>
<feature type="compositionally biased region" description="Pro residues" evidence="1">
    <location>
        <begin position="19"/>
        <end position="30"/>
    </location>
</feature>
<evidence type="ECO:0000313" key="3">
    <source>
        <dbReference type="Proteomes" id="UP001266305"/>
    </source>
</evidence>
<gene>
    <name evidence="2" type="ORF">P7K49_016917</name>
</gene>
<name>A0ABQ9VDG4_SAGOE</name>
<proteinExistence type="predicted"/>
<accession>A0ABQ9VDG4</accession>
<protein>
    <submittedName>
        <fullName evidence="2">Uncharacterized protein</fullName>
    </submittedName>
</protein>
<evidence type="ECO:0000313" key="2">
    <source>
        <dbReference type="EMBL" id="KAK2107403.1"/>
    </source>
</evidence>